<evidence type="ECO:0000313" key="3">
    <source>
        <dbReference type="EMBL" id="GIH39104.1"/>
    </source>
</evidence>
<dbReference type="InterPro" id="IPR050515">
    <property type="entry name" value="Beta-lactam/transpept"/>
</dbReference>
<proteinExistence type="predicted"/>
<dbReference type="Proteomes" id="UP000603904">
    <property type="component" value="Unassembled WGS sequence"/>
</dbReference>
<sequence length="538" mass="56129">MRNRALLALFTVAATIFVSGVVGLIVSGRQEPVVFASPEPSVTPSPARTLQLGAEGSPEQTAADYLKAWSSGDFEAMREMVDEPPSDFVDRHRDFEDVALSHSVTFTPGEVARTGDETADVPFTESRDEPGAGAWSFDSVLHLAVRDLTWKVLWTPDVLYPGLAEDGDIVRTTEAPGSASALLTKEGRDFPQDSDAGPYLSALAPKVPAPTGGVAAGWTIELRNPGRPAVRLIGFHPEQTPQGTRTTIEWSVQAAAARALDGLGHPAALVAVRPSTGEVLAIADRLGGMGAFTQKFAPGSTFKTITAAALLGGGVTPDTQVECPAGYQIPNGRSIPNYQNEDHGTVSFRQAFALSCNTTFARLAVERLSPDALGAQARAFGFGVQIDPGVPATCGSMNTPENHDALAEDSFGQGTVEATPLCMALVAAAVESGEWRPPTLLDDAGEGSLPQTATLPSGVADGLRALMRAVTSEGTAAGAGLPDDAAGKTGTAEDWQGGEDHAWFIGYRGDLAFSVFVQHGGTGRNAAVPVAARFLRAL</sequence>
<accession>A0ABQ4FWD2</accession>
<evidence type="ECO:0008006" key="5">
    <source>
        <dbReference type="Google" id="ProtNLM"/>
    </source>
</evidence>
<evidence type="ECO:0000259" key="2">
    <source>
        <dbReference type="Pfam" id="PF05223"/>
    </source>
</evidence>
<dbReference type="PANTHER" id="PTHR30627">
    <property type="entry name" value="PEPTIDOGLYCAN D,D-TRANSPEPTIDASE"/>
    <property type="match status" value="1"/>
</dbReference>
<name>A0ABQ4FWD2_9ACTN</name>
<protein>
    <recommendedName>
        <fullName evidence="5">Penicillin-binding protein</fullName>
    </recommendedName>
</protein>
<gene>
    <name evidence="3" type="ORF">Mco01_21040</name>
</gene>
<dbReference type="Gene3D" id="3.10.450.100">
    <property type="entry name" value="NTF2-like, domain 1"/>
    <property type="match status" value="1"/>
</dbReference>
<reference evidence="3 4" key="1">
    <citation type="submission" date="2021-01" db="EMBL/GenBank/DDBJ databases">
        <title>Whole genome shotgun sequence of Microbispora corallina NBRC 16416.</title>
        <authorList>
            <person name="Komaki H."/>
            <person name="Tamura T."/>
        </authorList>
    </citation>
    <scope>NUCLEOTIDE SEQUENCE [LARGE SCALE GENOMIC DNA]</scope>
    <source>
        <strain evidence="3 4">NBRC 16416</strain>
    </source>
</reference>
<dbReference type="Pfam" id="PF05223">
    <property type="entry name" value="MecA_N"/>
    <property type="match status" value="1"/>
</dbReference>
<evidence type="ECO:0000259" key="1">
    <source>
        <dbReference type="Pfam" id="PF00905"/>
    </source>
</evidence>
<comment type="caution">
    <text evidence="3">The sequence shown here is derived from an EMBL/GenBank/DDBJ whole genome shotgun (WGS) entry which is preliminary data.</text>
</comment>
<dbReference type="Pfam" id="PF00905">
    <property type="entry name" value="Transpeptidase"/>
    <property type="match status" value="1"/>
</dbReference>
<dbReference type="Gene3D" id="3.40.710.10">
    <property type="entry name" value="DD-peptidase/beta-lactamase superfamily"/>
    <property type="match status" value="1"/>
</dbReference>
<dbReference type="PANTHER" id="PTHR30627:SF24">
    <property type="entry name" value="PENICILLIN-BINDING PROTEIN 4B"/>
    <property type="match status" value="1"/>
</dbReference>
<feature type="domain" description="Penicillin-binding protein transpeptidase" evidence="1">
    <location>
        <begin position="268"/>
        <end position="534"/>
    </location>
</feature>
<dbReference type="EMBL" id="BOOC01000006">
    <property type="protein sequence ID" value="GIH39104.1"/>
    <property type="molecule type" value="Genomic_DNA"/>
</dbReference>
<feature type="domain" description="NTF2-like N-terminal transpeptidase" evidence="2">
    <location>
        <begin position="57"/>
        <end position="166"/>
    </location>
</feature>
<dbReference type="SUPFAM" id="SSF56601">
    <property type="entry name" value="beta-lactamase/transpeptidase-like"/>
    <property type="match status" value="1"/>
</dbReference>
<evidence type="ECO:0000313" key="4">
    <source>
        <dbReference type="Proteomes" id="UP000603904"/>
    </source>
</evidence>
<dbReference type="RefSeq" id="WP_204056673.1">
    <property type="nucleotide sequence ID" value="NZ_BAAAGP010000016.1"/>
</dbReference>
<organism evidence="3 4">
    <name type="scientific">Microbispora corallina</name>
    <dbReference type="NCBI Taxonomy" id="83302"/>
    <lineage>
        <taxon>Bacteria</taxon>
        <taxon>Bacillati</taxon>
        <taxon>Actinomycetota</taxon>
        <taxon>Actinomycetes</taxon>
        <taxon>Streptosporangiales</taxon>
        <taxon>Streptosporangiaceae</taxon>
        <taxon>Microbispora</taxon>
    </lineage>
</organism>
<dbReference type="InterPro" id="IPR032710">
    <property type="entry name" value="NTF2-like_dom_sf"/>
</dbReference>
<dbReference type="InterPro" id="IPR001460">
    <property type="entry name" value="PCN-bd_Tpept"/>
</dbReference>
<dbReference type="InterPro" id="IPR007887">
    <property type="entry name" value="MecA_N"/>
</dbReference>
<dbReference type="SUPFAM" id="SSF54427">
    <property type="entry name" value="NTF2-like"/>
    <property type="match status" value="1"/>
</dbReference>
<dbReference type="InterPro" id="IPR012338">
    <property type="entry name" value="Beta-lactam/transpept-like"/>
</dbReference>
<keyword evidence="4" id="KW-1185">Reference proteome</keyword>